<evidence type="ECO:0000313" key="3">
    <source>
        <dbReference type="EMBL" id="GBO12987.1"/>
    </source>
</evidence>
<feature type="non-terminal residue" evidence="3">
    <location>
        <position position="1"/>
    </location>
</feature>
<protein>
    <submittedName>
        <fullName evidence="3">Uncharacterized protein</fullName>
    </submittedName>
</protein>
<evidence type="ECO:0000313" key="4">
    <source>
        <dbReference type="Proteomes" id="UP000499080"/>
    </source>
</evidence>
<reference evidence="3 4" key="1">
    <citation type="journal article" date="2019" name="Sci. Rep.">
        <title>Orb-weaving spider Araneus ventricosus genome elucidates the spidroin gene catalogue.</title>
        <authorList>
            <person name="Kono N."/>
            <person name="Nakamura H."/>
            <person name="Ohtoshi R."/>
            <person name="Moran D.A.P."/>
            <person name="Shinohara A."/>
            <person name="Yoshida Y."/>
            <person name="Fujiwara M."/>
            <person name="Mori M."/>
            <person name="Tomita M."/>
            <person name="Arakawa K."/>
        </authorList>
    </citation>
    <scope>NUCLEOTIDE SEQUENCE [LARGE SCALE GENOMIC DNA]</scope>
</reference>
<comment type="caution">
    <text evidence="3">The sequence shown here is derived from an EMBL/GenBank/DDBJ whole genome shotgun (WGS) entry which is preliminary data.</text>
</comment>
<feature type="region of interest" description="Disordered" evidence="1">
    <location>
        <begin position="18"/>
        <end position="43"/>
    </location>
</feature>
<feature type="compositionally biased region" description="Basic and acidic residues" evidence="1">
    <location>
        <begin position="18"/>
        <end position="28"/>
    </location>
</feature>
<proteinExistence type="predicted"/>
<evidence type="ECO:0000256" key="1">
    <source>
        <dbReference type="SAM" id="MobiDB-lite"/>
    </source>
</evidence>
<evidence type="ECO:0000313" key="2">
    <source>
        <dbReference type="EMBL" id="GBO12976.1"/>
    </source>
</evidence>
<sequence length="110" mass="12851">LASRLRRCIRTSRRLLDAKRQRADSDRGRRPRWPSGKVSALGPEGSRFETRFAVYGSCCTLNPMQWPNVPSLVRRGSLERGCQLRRRRRPRRLTEVPNYEGRPKMHSCCL</sequence>
<dbReference type="EMBL" id="BGPR01037421">
    <property type="protein sequence ID" value="GBO12987.1"/>
    <property type="molecule type" value="Genomic_DNA"/>
</dbReference>
<dbReference type="Proteomes" id="UP000499080">
    <property type="component" value="Unassembled WGS sequence"/>
</dbReference>
<name>A0A4Y2UN57_ARAVE</name>
<gene>
    <name evidence="3" type="ORF">AVEN_171124_1</name>
    <name evidence="2" type="ORF">AVEN_91743_1</name>
</gene>
<dbReference type="EMBL" id="BGPR01037409">
    <property type="protein sequence ID" value="GBO12976.1"/>
    <property type="molecule type" value="Genomic_DNA"/>
</dbReference>
<accession>A0A4Y2UN57</accession>
<organism evidence="3 4">
    <name type="scientific">Araneus ventricosus</name>
    <name type="common">Orbweaver spider</name>
    <name type="synonym">Epeira ventricosa</name>
    <dbReference type="NCBI Taxonomy" id="182803"/>
    <lineage>
        <taxon>Eukaryota</taxon>
        <taxon>Metazoa</taxon>
        <taxon>Ecdysozoa</taxon>
        <taxon>Arthropoda</taxon>
        <taxon>Chelicerata</taxon>
        <taxon>Arachnida</taxon>
        <taxon>Araneae</taxon>
        <taxon>Araneomorphae</taxon>
        <taxon>Entelegynae</taxon>
        <taxon>Araneoidea</taxon>
        <taxon>Araneidae</taxon>
        <taxon>Araneus</taxon>
    </lineage>
</organism>
<keyword evidence="4" id="KW-1185">Reference proteome</keyword>
<dbReference type="AlphaFoldDB" id="A0A4Y2UN57"/>